<proteinExistence type="predicted"/>
<feature type="transmembrane region" description="Helical" evidence="2">
    <location>
        <begin position="71"/>
        <end position="89"/>
    </location>
</feature>
<dbReference type="Pfam" id="PF20177">
    <property type="entry name" value="DUF6542"/>
    <property type="match status" value="1"/>
</dbReference>
<feature type="transmembrane region" description="Helical" evidence="2">
    <location>
        <begin position="12"/>
        <end position="34"/>
    </location>
</feature>
<accession>A0A7K0D2C0</accession>
<evidence type="ECO:0000313" key="4">
    <source>
        <dbReference type="EMBL" id="MQY19801.1"/>
    </source>
</evidence>
<keyword evidence="5" id="KW-1185">Reference proteome</keyword>
<evidence type="ECO:0000313" key="5">
    <source>
        <dbReference type="Proteomes" id="UP000438448"/>
    </source>
</evidence>
<feature type="domain" description="DUF6542" evidence="3">
    <location>
        <begin position="14"/>
        <end position="135"/>
    </location>
</feature>
<keyword evidence="2" id="KW-0812">Transmembrane</keyword>
<keyword evidence="2" id="KW-1133">Transmembrane helix</keyword>
<comment type="caution">
    <text evidence="4">The sequence shown here is derived from an EMBL/GenBank/DDBJ whole genome shotgun (WGS) entry which is preliminary data.</text>
</comment>
<feature type="transmembrane region" description="Helical" evidence="2">
    <location>
        <begin position="46"/>
        <end position="64"/>
    </location>
</feature>
<organism evidence="4 5">
    <name type="scientific">Nocardia macrotermitis</name>
    <dbReference type="NCBI Taxonomy" id="2585198"/>
    <lineage>
        <taxon>Bacteria</taxon>
        <taxon>Bacillati</taxon>
        <taxon>Actinomycetota</taxon>
        <taxon>Actinomycetes</taxon>
        <taxon>Mycobacteriales</taxon>
        <taxon>Nocardiaceae</taxon>
        <taxon>Nocardia</taxon>
    </lineage>
</organism>
<dbReference type="PROSITE" id="PS51257">
    <property type="entry name" value="PROKAR_LIPOPROTEIN"/>
    <property type="match status" value="1"/>
</dbReference>
<feature type="transmembrane region" description="Helical" evidence="2">
    <location>
        <begin position="109"/>
        <end position="132"/>
    </location>
</feature>
<name>A0A7K0D2C0_9NOCA</name>
<protein>
    <recommendedName>
        <fullName evidence="3">DUF6542 domain-containing protein</fullName>
    </recommendedName>
</protein>
<feature type="region of interest" description="Disordered" evidence="1">
    <location>
        <begin position="138"/>
        <end position="370"/>
    </location>
</feature>
<dbReference type="InterPro" id="IPR046672">
    <property type="entry name" value="DUF6542"/>
</dbReference>
<evidence type="ECO:0000256" key="1">
    <source>
        <dbReference type="SAM" id="MobiDB-lite"/>
    </source>
</evidence>
<feature type="compositionally biased region" description="Basic and acidic residues" evidence="1">
    <location>
        <begin position="230"/>
        <end position="286"/>
    </location>
</feature>
<keyword evidence="2" id="KW-0472">Membrane</keyword>
<gene>
    <name evidence="4" type="ORF">NRB20_28960</name>
</gene>
<evidence type="ECO:0000259" key="3">
    <source>
        <dbReference type="Pfam" id="PF20177"/>
    </source>
</evidence>
<dbReference type="EMBL" id="WEGK01000005">
    <property type="protein sequence ID" value="MQY19801.1"/>
    <property type="molecule type" value="Genomic_DNA"/>
</dbReference>
<dbReference type="Proteomes" id="UP000438448">
    <property type="component" value="Unassembled WGS sequence"/>
</dbReference>
<reference evidence="4 5" key="1">
    <citation type="submission" date="2019-10" db="EMBL/GenBank/DDBJ databases">
        <title>Nocardia macrotermitis sp. nov. and Nocardia aurantia sp. nov., isolated from the gut of fungus growing-termite Macrotermes natalensis.</title>
        <authorList>
            <person name="Benndorf R."/>
            <person name="Schwitalla J."/>
            <person name="Martin K."/>
            <person name="De Beer W."/>
            <person name="Kaster A.-K."/>
            <person name="Vollmers J."/>
            <person name="Poulsen M."/>
            <person name="Beemelmanns C."/>
        </authorList>
    </citation>
    <scope>NUCLEOTIDE SEQUENCE [LARGE SCALE GENOMIC DNA]</scope>
    <source>
        <strain evidence="4 5">RB20</strain>
    </source>
</reference>
<sequence>MPAPHRSIIPSVPGIPAGAAVLIAVACTLVGFFIDASGGSKDLTRVFAGAYIIGCALAALVVRYRGLFTTMVTPPLLLFIAVPVAYGQLLDHTSSSLKDILLNQGIPLVNRFPVMAIATVLVLAIGLGRLVLQRRLADAEPRARGARPRKGDSWGTRADSRSRRGRGAGSSETLRSRARAQSATDEKAATKPTRGGRKTAGRVAERPPRVSAAQGSRTAERSKVAATARQRGETDTPSRHRADADTPSRHRADAETPSRHRADSDPPSRQRPDSEGPSRRSGESSRQRSSADPQPRRRAAEPPAQPRQRGATPSAGATGQQPRRRAQEPRQRAAEPQPQRRTRGTDPSDVPPHPRPNVRYRERDSGRIEH</sequence>
<dbReference type="AlphaFoldDB" id="A0A7K0D2C0"/>
<feature type="compositionally biased region" description="Basic and acidic residues" evidence="1">
    <location>
        <begin position="359"/>
        <end position="370"/>
    </location>
</feature>
<evidence type="ECO:0000256" key="2">
    <source>
        <dbReference type="SAM" id="Phobius"/>
    </source>
</evidence>